<feature type="transmembrane region" description="Helical" evidence="4">
    <location>
        <begin position="35"/>
        <end position="54"/>
    </location>
</feature>
<evidence type="ECO:0000313" key="6">
    <source>
        <dbReference type="EMBL" id="MBC8561390.1"/>
    </source>
</evidence>
<evidence type="ECO:0000256" key="3">
    <source>
        <dbReference type="ARBA" id="ARBA00022801"/>
    </source>
</evidence>
<comment type="caution">
    <text evidence="6">The sequence shown here is derived from an EMBL/GenBank/DDBJ whole genome shotgun (WGS) entry which is preliminary data.</text>
</comment>
<dbReference type="GO" id="GO:0006508">
    <property type="term" value="P:proteolysis"/>
    <property type="evidence" value="ECO:0007669"/>
    <property type="project" value="UniProtKB-KW"/>
</dbReference>
<dbReference type="SMART" id="SM00228">
    <property type="entry name" value="PDZ"/>
    <property type="match status" value="1"/>
</dbReference>
<dbReference type="GO" id="GO:0008233">
    <property type="term" value="F:peptidase activity"/>
    <property type="evidence" value="ECO:0007669"/>
    <property type="project" value="UniProtKB-KW"/>
</dbReference>
<keyword evidence="3" id="KW-0378">Hydrolase</keyword>
<dbReference type="SUPFAM" id="SSF50494">
    <property type="entry name" value="Trypsin-like serine proteases"/>
    <property type="match status" value="1"/>
</dbReference>
<dbReference type="InterPro" id="IPR036034">
    <property type="entry name" value="PDZ_sf"/>
</dbReference>
<evidence type="ECO:0000256" key="2">
    <source>
        <dbReference type="ARBA" id="ARBA00022670"/>
    </source>
</evidence>
<keyword evidence="4" id="KW-0812">Transmembrane</keyword>
<evidence type="ECO:0000256" key="4">
    <source>
        <dbReference type="SAM" id="Phobius"/>
    </source>
</evidence>
<dbReference type="PROSITE" id="PS50106">
    <property type="entry name" value="PDZ"/>
    <property type="match status" value="1"/>
</dbReference>
<dbReference type="Proteomes" id="UP000606193">
    <property type="component" value="Unassembled WGS sequence"/>
</dbReference>
<dbReference type="Gene3D" id="2.30.42.10">
    <property type="match status" value="1"/>
</dbReference>
<dbReference type="RefSeq" id="WP_249297057.1">
    <property type="nucleotide sequence ID" value="NZ_JACRSX010000001.1"/>
</dbReference>
<evidence type="ECO:0000313" key="7">
    <source>
        <dbReference type="Proteomes" id="UP000606193"/>
    </source>
</evidence>
<dbReference type="InterPro" id="IPR001940">
    <property type="entry name" value="Peptidase_S1C"/>
</dbReference>
<evidence type="ECO:0000259" key="5">
    <source>
        <dbReference type="PROSITE" id="PS50106"/>
    </source>
</evidence>
<dbReference type="InterPro" id="IPR009003">
    <property type="entry name" value="Peptidase_S1_PA"/>
</dbReference>
<dbReference type="Pfam" id="PF13180">
    <property type="entry name" value="PDZ_2"/>
    <property type="match status" value="1"/>
</dbReference>
<dbReference type="SUPFAM" id="SSF50156">
    <property type="entry name" value="PDZ domain-like"/>
    <property type="match status" value="1"/>
</dbReference>
<keyword evidence="2 6" id="KW-0645">Protease</keyword>
<dbReference type="PRINTS" id="PR00834">
    <property type="entry name" value="PROTEASES2C"/>
</dbReference>
<keyword evidence="7" id="KW-1185">Reference proteome</keyword>
<keyword evidence="4" id="KW-1133">Transmembrane helix</keyword>
<protein>
    <submittedName>
        <fullName evidence="6">Serine protease</fullName>
    </submittedName>
</protein>
<dbReference type="InterPro" id="IPR001478">
    <property type="entry name" value="PDZ"/>
</dbReference>
<comment type="similarity">
    <text evidence="1">Belongs to the peptidase S1C family.</text>
</comment>
<sequence>MMKEKKKTAGGEYCFLQEAVREQGLEKHSLSVKRIIHVIVLAFAFGVVASVAFWKVQDILGERDARIYRANLLKNTGNTQEKQAGFAKRSDEYKIAAYEDYWKRIAQIGIQCNKSVVSVGEVHTESWYQKNQKGDEVQSGLVFKRKGNVLYILTQLSSMVEKKVLQVEFADGTKAAAELVDVDRNTEIAVLCVDGKDISKSVMKKVEEMDFTQYAAELSPKLSDRILLFGSPNGLMKSVMLGNIVNADLSVQTVDKNLSVYATDVAYTEGGNGFAADVEGRIVGIITDSYQDVTGETNWSFVSVTDIAATAQAIVDHKQAAYLGIRGKDAGDNDGVYVTEVALKSPAYHGGIRVADRIYSIDGNRIGDMKDLSLCLSTHEQGDRLKIRLCRESGSSKKHRTVKITLD</sequence>
<organism evidence="6 7">
    <name type="scientific">Jutongia huaianensis</name>
    <dbReference type="NCBI Taxonomy" id="2763668"/>
    <lineage>
        <taxon>Bacteria</taxon>
        <taxon>Bacillati</taxon>
        <taxon>Bacillota</taxon>
        <taxon>Clostridia</taxon>
        <taxon>Lachnospirales</taxon>
        <taxon>Lachnospiraceae</taxon>
        <taxon>Jutongia</taxon>
    </lineage>
</organism>
<dbReference type="PANTHER" id="PTHR22939:SF129">
    <property type="entry name" value="SERINE PROTEASE HTRA2, MITOCHONDRIAL"/>
    <property type="match status" value="1"/>
</dbReference>
<dbReference type="PANTHER" id="PTHR22939">
    <property type="entry name" value="SERINE PROTEASE FAMILY S1C HTRA-RELATED"/>
    <property type="match status" value="1"/>
</dbReference>
<dbReference type="Gene3D" id="2.40.10.10">
    <property type="entry name" value="Trypsin-like serine proteases"/>
    <property type="match status" value="2"/>
</dbReference>
<feature type="domain" description="PDZ" evidence="5">
    <location>
        <begin position="312"/>
        <end position="393"/>
    </location>
</feature>
<evidence type="ECO:0000256" key="1">
    <source>
        <dbReference type="ARBA" id="ARBA00010541"/>
    </source>
</evidence>
<gene>
    <name evidence="6" type="ORF">H8704_01875</name>
</gene>
<dbReference type="InterPro" id="IPR043504">
    <property type="entry name" value="Peptidase_S1_PA_chymotrypsin"/>
</dbReference>
<name>A0ABR7MYC7_9FIRM</name>
<accession>A0ABR7MYC7</accession>
<reference evidence="6 7" key="1">
    <citation type="submission" date="2020-08" db="EMBL/GenBank/DDBJ databases">
        <title>Genome public.</title>
        <authorList>
            <person name="Liu C."/>
            <person name="Sun Q."/>
        </authorList>
    </citation>
    <scope>NUCLEOTIDE SEQUENCE [LARGE SCALE GENOMIC DNA]</scope>
    <source>
        <strain evidence="6 7">NSJ-37</strain>
    </source>
</reference>
<dbReference type="EMBL" id="JACRSX010000001">
    <property type="protein sequence ID" value="MBC8561390.1"/>
    <property type="molecule type" value="Genomic_DNA"/>
</dbReference>
<keyword evidence="4" id="KW-0472">Membrane</keyword>
<proteinExistence type="inferred from homology"/>